<dbReference type="Proteomes" id="UP000199494">
    <property type="component" value="Unassembled WGS sequence"/>
</dbReference>
<dbReference type="PROSITE" id="PS51935">
    <property type="entry name" value="NLPC_P60"/>
    <property type="match status" value="1"/>
</dbReference>
<dbReference type="InterPro" id="IPR000064">
    <property type="entry name" value="NLP_P60_dom"/>
</dbReference>
<feature type="region of interest" description="Disordered" evidence="6">
    <location>
        <begin position="257"/>
        <end position="296"/>
    </location>
</feature>
<gene>
    <name evidence="7" type="ORF">SAMN05421630_105476</name>
</gene>
<dbReference type="Gene3D" id="3.90.1720.10">
    <property type="entry name" value="endopeptidase domain like (from Nostoc punctiforme)"/>
    <property type="match status" value="1"/>
</dbReference>
<proteinExistence type="inferred from homology"/>
<dbReference type="PANTHER" id="PTHR47359:SF3">
    <property type="entry name" value="NLP_P60 DOMAIN-CONTAINING PROTEIN-RELATED"/>
    <property type="match status" value="1"/>
</dbReference>
<feature type="compositionally biased region" description="Low complexity" evidence="6">
    <location>
        <begin position="328"/>
        <end position="338"/>
    </location>
</feature>
<feature type="compositionally biased region" description="Basic and acidic residues" evidence="6">
    <location>
        <begin position="266"/>
        <end position="283"/>
    </location>
</feature>
<evidence type="ECO:0000256" key="2">
    <source>
        <dbReference type="ARBA" id="ARBA00022670"/>
    </source>
</evidence>
<name>A0A1G6RUA0_9PSEU</name>
<keyword evidence="2" id="KW-0645">Protease</keyword>
<dbReference type="SUPFAM" id="SSF54001">
    <property type="entry name" value="Cysteine proteinases"/>
    <property type="match status" value="1"/>
</dbReference>
<protein>
    <submittedName>
        <fullName evidence="7">Cell wall-associated hydrolase, NlpC family</fullName>
    </submittedName>
</protein>
<evidence type="ECO:0000256" key="1">
    <source>
        <dbReference type="ARBA" id="ARBA00007074"/>
    </source>
</evidence>
<dbReference type="GO" id="GO:0008234">
    <property type="term" value="F:cysteine-type peptidase activity"/>
    <property type="evidence" value="ECO:0007669"/>
    <property type="project" value="UniProtKB-KW"/>
</dbReference>
<keyword evidence="4" id="KW-0788">Thiol protease</keyword>
<dbReference type="GO" id="GO:0006508">
    <property type="term" value="P:proteolysis"/>
    <property type="evidence" value="ECO:0007669"/>
    <property type="project" value="UniProtKB-KW"/>
</dbReference>
<feature type="coiled-coil region" evidence="5">
    <location>
        <begin position="98"/>
        <end position="167"/>
    </location>
</feature>
<keyword evidence="5" id="KW-0175">Coiled coil</keyword>
<keyword evidence="3 7" id="KW-0378">Hydrolase</keyword>
<accession>A0A1G6RUA0</accession>
<dbReference type="EMBL" id="FMZE01000005">
    <property type="protein sequence ID" value="SDD08013.1"/>
    <property type="molecule type" value="Genomic_DNA"/>
</dbReference>
<dbReference type="OrthoDB" id="4771638at2"/>
<dbReference type="PANTHER" id="PTHR47359">
    <property type="entry name" value="PEPTIDOGLYCAN DL-ENDOPEPTIDASE CWLO"/>
    <property type="match status" value="1"/>
</dbReference>
<evidence type="ECO:0000256" key="5">
    <source>
        <dbReference type="SAM" id="Coils"/>
    </source>
</evidence>
<dbReference type="STRING" id="530584.SAMN05421630_105476"/>
<dbReference type="InterPro" id="IPR038765">
    <property type="entry name" value="Papain-like_cys_pep_sf"/>
</dbReference>
<evidence type="ECO:0000313" key="7">
    <source>
        <dbReference type="EMBL" id="SDD08013.1"/>
    </source>
</evidence>
<dbReference type="InterPro" id="IPR051794">
    <property type="entry name" value="PG_Endopeptidase_C40"/>
</dbReference>
<evidence type="ECO:0000256" key="6">
    <source>
        <dbReference type="SAM" id="MobiDB-lite"/>
    </source>
</evidence>
<evidence type="ECO:0000313" key="8">
    <source>
        <dbReference type="Proteomes" id="UP000199494"/>
    </source>
</evidence>
<reference evidence="7 8" key="1">
    <citation type="submission" date="2016-10" db="EMBL/GenBank/DDBJ databases">
        <authorList>
            <person name="de Groot N.N."/>
        </authorList>
    </citation>
    <scope>NUCLEOTIDE SEQUENCE [LARGE SCALE GENOMIC DNA]</scope>
    <source>
        <strain evidence="7 8">CGMCC 4.5506</strain>
    </source>
</reference>
<comment type="similarity">
    <text evidence="1">Belongs to the peptidase C40 family.</text>
</comment>
<feature type="region of interest" description="Disordered" evidence="6">
    <location>
        <begin position="328"/>
        <end position="347"/>
    </location>
</feature>
<evidence type="ECO:0000256" key="3">
    <source>
        <dbReference type="ARBA" id="ARBA00022801"/>
    </source>
</evidence>
<sequence length="487" mass="50707">MVWEWFRWQSPNGPKGEVAAVPIGPGWRITTPAGPRRTARAAGGATGVRRGVVVGSLAIASLLGVTGTGMAVPPPPDNPTDAELAEGRQAADDKANEVGELTSSLAQAESRLADLRTDVEFKMEQANKALVDLQAAQEAASDAEAQVAVARQEADAAAADIESARAKLDKFIAGSYQQGSTIGSVSAYLGSETPKDLLARSQLLQAVGGSELHALEGMQQARIEKSNKDAAAREAYQIAQERKGEAESAKTAADAARATAIAAQRDQADRTKELEAERSRVEDQLSAAQADVDGLEGQRAQYEDWLAQKQREEEERAAAAAAAAASSGSGGTAAVSAPAPAPAPSAPVGAGVETVIARAMSQLGVTYAWGGGNASGPTYGIRDGGVADSYGDYMKVGFDCSGLMIYAFAGVKALPHYSGYQYTSGRQVPLSQMQRGDMLFWGPGGIHHVALYLGNGQMIEAPYSGGVVRVAPVRYGDIMPYATRLIG</sequence>
<dbReference type="AlphaFoldDB" id="A0A1G6RUA0"/>
<evidence type="ECO:0000256" key="4">
    <source>
        <dbReference type="ARBA" id="ARBA00022807"/>
    </source>
</evidence>
<keyword evidence="8" id="KW-1185">Reference proteome</keyword>
<organism evidence="7 8">
    <name type="scientific">Prauserella marina</name>
    <dbReference type="NCBI Taxonomy" id="530584"/>
    <lineage>
        <taxon>Bacteria</taxon>
        <taxon>Bacillati</taxon>
        <taxon>Actinomycetota</taxon>
        <taxon>Actinomycetes</taxon>
        <taxon>Pseudonocardiales</taxon>
        <taxon>Pseudonocardiaceae</taxon>
        <taxon>Prauserella</taxon>
    </lineage>
</organism>
<dbReference type="Pfam" id="PF00877">
    <property type="entry name" value="NLPC_P60"/>
    <property type="match status" value="1"/>
</dbReference>